<organism evidence="2 3">
    <name type="scientific">Escherichia coli</name>
    <dbReference type="NCBI Taxonomy" id="562"/>
    <lineage>
        <taxon>Bacteria</taxon>
        <taxon>Pseudomonadati</taxon>
        <taxon>Pseudomonadota</taxon>
        <taxon>Gammaproteobacteria</taxon>
        <taxon>Enterobacterales</taxon>
        <taxon>Enterobacteriaceae</taxon>
        <taxon>Escherichia</taxon>
    </lineage>
</organism>
<dbReference type="Pfam" id="PF13438">
    <property type="entry name" value="DUF4113"/>
    <property type="match status" value="1"/>
</dbReference>
<evidence type="ECO:0000313" key="3">
    <source>
        <dbReference type="Proteomes" id="UP000567387"/>
    </source>
</evidence>
<feature type="domain" description="DUF4113" evidence="1">
    <location>
        <begin position="1"/>
        <end position="19"/>
    </location>
</feature>
<dbReference type="Proteomes" id="UP000567387">
    <property type="component" value="Unassembled WGS sequence"/>
</dbReference>
<reference evidence="2 3" key="1">
    <citation type="submission" date="2018-08" db="EMBL/GenBank/DDBJ databases">
        <authorList>
            <consortium name="PulseNet: The National Subtyping Network for Foodborne Disease Surveillance"/>
            <person name="Tarr C.L."/>
            <person name="Trees E."/>
            <person name="Katz L.S."/>
            <person name="Carleton-Romer H.A."/>
            <person name="Stroika S."/>
            <person name="Kucerova Z."/>
            <person name="Roache K.F."/>
            <person name="Sabol A.L."/>
            <person name="Besser J."/>
            <person name="Gerner-Smidt P."/>
        </authorList>
    </citation>
    <scope>NUCLEOTIDE SEQUENCE [LARGE SCALE GENOMIC DNA]</scope>
    <source>
        <strain evidence="2 3">PNUSAE011918</strain>
    </source>
</reference>
<gene>
    <name evidence="2" type="ORF">C2R31_003948</name>
</gene>
<dbReference type="EMBL" id="AASCBU010000022">
    <property type="protein sequence ID" value="EFA8786040.1"/>
    <property type="molecule type" value="Genomic_DNA"/>
</dbReference>
<sequence>MKRELLSPAYTTRRADIPAAKLA</sequence>
<dbReference type="InterPro" id="IPR025188">
    <property type="entry name" value="DUF4113"/>
</dbReference>
<dbReference type="AlphaFoldDB" id="A0A8S7B770"/>
<evidence type="ECO:0000259" key="1">
    <source>
        <dbReference type="Pfam" id="PF13438"/>
    </source>
</evidence>
<evidence type="ECO:0000313" key="2">
    <source>
        <dbReference type="EMBL" id="EFA8786040.1"/>
    </source>
</evidence>
<protein>
    <submittedName>
        <fullName evidence="2">DUF4113 domain-containing protein</fullName>
    </submittedName>
</protein>
<proteinExistence type="predicted"/>
<name>A0A8S7B770_ECOLX</name>
<accession>A0A8S7B770</accession>
<comment type="caution">
    <text evidence="2">The sequence shown here is derived from an EMBL/GenBank/DDBJ whole genome shotgun (WGS) entry which is preliminary data.</text>
</comment>